<dbReference type="GO" id="GO:0009279">
    <property type="term" value="C:cell outer membrane"/>
    <property type="evidence" value="ECO:0007669"/>
    <property type="project" value="UniProtKB-SubCell"/>
</dbReference>
<dbReference type="Pfam" id="PF07980">
    <property type="entry name" value="SusD_RagB"/>
    <property type="match status" value="1"/>
</dbReference>
<evidence type="ECO:0000256" key="3">
    <source>
        <dbReference type="ARBA" id="ARBA00022729"/>
    </source>
</evidence>
<dbReference type="Pfam" id="PF14322">
    <property type="entry name" value="SusD-like_3"/>
    <property type="match status" value="1"/>
</dbReference>
<accession>A0A9D1Z019</accession>
<dbReference type="PROSITE" id="PS51257">
    <property type="entry name" value="PROKAR_LIPOPROTEIN"/>
    <property type="match status" value="1"/>
</dbReference>
<dbReference type="Gene3D" id="1.25.40.390">
    <property type="match status" value="1"/>
</dbReference>
<reference evidence="8" key="2">
    <citation type="submission" date="2021-04" db="EMBL/GenBank/DDBJ databases">
        <authorList>
            <person name="Gilroy R."/>
        </authorList>
    </citation>
    <scope>NUCLEOTIDE SEQUENCE</scope>
    <source>
        <strain evidence="8">5134</strain>
    </source>
</reference>
<evidence type="ECO:0000256" key="4">
    <source>
        <dbReference type="ARBA" id="ARBA00023136"/>
    </source>
</evidence>
<feature type="domain" description="RagB/SusD" evidence="6">
    <location>
        <begin position="377"/>
        <end position="457"/>
    </location>
</feature>
<keyword evidence="4" id="KW-0472">Membrane</keyword>
<reference evidence="8" key="1">
    <citation type="journal article" date="2021" name="PeerJ">
        <title>Extensive microbial diversity within the chicken gut microbiome revealed by metagenomics and culture.</title>
        <authorList>
            <person name="Gilroy R."/>
            <person name="Ravi A."/>
            <person name="Getino M."/>
            <person name="Pursley I."/>
            <person name="Horton D.L."/>
            <person name="Alikhan N.F."/>
            <person name="Baker D."/>
            <person name="Gharbi K."/>
            <person name="Hall N."/>
            <person name="Watson M."/>
            <person name="Adriaenssens E.M."/>
            <person name="Foster-Nyarko E."/>
            <person name="Jarju S."/>
            <person name="Secka A."/>
            <person name="Antonio M."/>
            <person name="Oren A."/>
            <person name="Chaudhuri R.R."/>
            <person name="La Ragione R."/>
            <person name="Hildebrand F."/>
            <person name="Pallen M.J."/>
        </authorList>
    </citation>
    <scope>NUCLEOTIDE SEQUENCE</scope>
    <source>
        <strain evidence="8">5134</strain>
    </source>
</reference>
<dbReference type="InterPro" id="IPR033985">
    <property type="entry name" value="SusD-like_N"/>
</dbReference>
<evidence type="ECO:0000256" key="2">
    <source>
        <dbReference type="ARBA" id="ARBA00006275"/>
    </source>
</evidence>
<dbReference type="EMBL" id="DXDA01000049">
    <property type="protein sequence ID" value="HIY68873.1"/>
    <property type="molecule type" value="Genomic_DNA"/>
</dbReference>
<dbReference type="SUPFAM" id="SSF48452">
    <property type="entry name" value="TPR-like"/>
    <property type="match status" value="1"/>
</dbReference>
<dbReference type="AlphaFoldDB" id="A0A9D1Z019"/>
<proteinExistence type="inferred from homology"/>
<comment type="subcellular location">
    <subcellularLocation>
        <location evidence="1">Cell outer membrane</location>
    </subcellularLocation>
</comment>
<keyword evidence="5" id="KW-0998">Cell outer membrane</keyword>
<name>A0A9D1Z019_9BACT</name>
<dbReference type="InterPro" id="IPR011990">
    <property type="entry name" value="TPR-like_helical_dom_sf"/>
</dbReference>
<evidence type="ECO:0000313" key="8">
    <source>
        <dbReference type="EMBL" id="HIY68873.1"/>
    </source>
</evidence>
<gene>
    <name evidence="8" type="ORF">H9828_05610</name>
</gene>
<evidence type="ECO:0000259" key="6">
    <source>
        <dbReference type="Pfam" id="PF07980"/>
    </source>
</evidence>
<dbReference type="InterPro" id="IPR012944">
    <property type="entry name" value="SusD_RagB_dom"/>
</dbReference>
<evidence type="ECO:0000313" key="9">
    <source>
        <dbReference type="Proteomes" id="UP000886844"/>
    </source>
</evidence>
<comment type="caution">
    <text evidence="8">The sequence shown here is derived from an EMBL/GenBank/DDBJ whole genome shotgun (WGS) entry which is preliminary data.</text>
</comment>
<protein>
    <submittedName>
        <fullName evidence="8">RagB/SusD family nutrient uptake outer membrane protein</fullName>
    </submittedName>
</protein>
<evidence type="ECO:0000256" key="5">
    <source>
        <dbReference type="ARBA" id="ARBA00023237"/>
    </source>
</evidence>
<evidence type="ECO:0000256" key="1">
    <source>
        <dbReference type="ARBA" id="ARBA00004442"/>
    </source>
</evidence>
<dbReference type="Proteomes" id="UP000886844">
    <property type="component" value="Unassembled WGS sequence"/>
</dbReference>
<sequence>MLRNIKTFIAAILLVCGTSSCLDKLPESAIPEGEAMQTFDDAEQILTGIYAGLKSSALFSGTLTVMPDIQADLAYAVEDFSNTYGPAWLWNILSTDSDVESVYAGLYAIISRCNFFLERVDAVKQQETDVDNIEYLDMYTGEVYTIRALCYSKLIECFCKAYDPATAENELGVVLRSKYSESEPIKRASLKASYEFVLDDLRHAEELLDNDNDQYNTIYATAAAAQALHARVALYMQDFETAIEYATKVIDNKAGIELTNVEIISGTTTYLAYMWGYDWGTEIIWQIGYTSTSYGGPLGQVFLNLNRDYQYYYPDFVPAQWVLDAYATDYDMRYSTYFQEVTTGYANGLTWPVLIKYFGNQELIAAAKLYMYCMPKLFRLAEQYLIRAEAYCRLDTPNFAAASKDLSTLRANRYSGSTGSLTVGANNWLENISQERVRELYMEGFRLNDLKRWHMGFERKPQSCTLVEGSSLKIEADDPRFVWPIPRHELEAPGSEIEPNESNN</sequence>
<feature type="domain" description="SusD-like N-terminal" evidence="7">
    <location>
        <begin position="22"/>
        <end position="234"/>
    </location>
</feature>
<evidence type="ECO:0000259" key="7">
    <source>
        <dbReference type="Pfam" id="PF14322"/>
    </source>
</evidence>
<organism evidence="8 9">
    <name type="scientific">Candidatus Alistipes intestinigallinarum</name>
    <dbReference type="NCBI Taxonomy" id="2838440"/>
    <lineage>
        <taxon>Bacteria</taxon>
        <taxon>Pseudomonadati</taxon>
        <taxon>Bacteroidota</taxon>
        <taxon>Bacteroidia</taxon>
        <taxon>Bacteroidales</taxon>
        <taxon>Rikenellaceae</taxon>
        <taxon>Alistipes</taxon>
    </lineage>
</organism>
<comment type="similarity">
    <text evidence="2">Belongs to the SusD family.</text>
</comment>
<keyword evidence="3" id="KW-0732">Signal</keyword>